<dbReference type="Pfam" id="PF00550">
    <property type="entry name" value="PP-binding"/>
    <property type="match status" value="1"/>
</dbReference>
<dbReference type="PROSITE" id="PS50075">
    <property type="entry name" value="CARRIER"/>
    <property type="match status" value="1"/>
</dbReference>
<reference evidence="9" key="2">
    <citation type="submission" date="2011-01" db="EMBL/GenBank/DDBJ databases">
        <title>The Non-contiguous Finished genome of Clostridium papyrosolvens.</title>
        <authorList>
            <person name="Lucas S."/>
            <person name="Copeland A."/>
            <person name="Lapidus A."/>
            <person name="Cheng J.-F."/>
            <person name="Goodwin L."/>
            <person name="Pitluck S."/>
            <person name="Misra M."/>
            <person name="Chertkov O."/>
            <person name="Detter J.C."/>
            <person name="Han C."/>
            <person name="Tapia R."/>
            <person name="Land M."/>
            <person name="Hauser L."/>
            <person name="Kyrpides N."/>
            <person name="Ivanova N."/>
            <person name="Pagani I."/>
            <person name="Mouttaki H."/>
            <person name="He Z."/>
            <person name="Zhou J."/>
            <person name="Hemme C.L."/>
            <person name="Woyke T."/>
        </authorList>
    </citation>
    <scope>NUCLEOTIDE SEQUENCE [LARGE SCALE GENOMIC DNA]</scope>
    <source>
        <strain evidence="9">DSM 2782</strain>
    </source>
</reference>
<dbReference type="GO" id="GO:0009245">
    <property type="term" value="P:lipid A biosynthetic process"/>
    <property type="evidence" value="ECO:0007669"/>
    <property type="project" value="TreeGrafter"/>
</dbReference>
<keyword evidence="7" id="KW-0963">Cytoplasm</keyword>
<evidence type="ECO:0000259" key="8">
    <source>
        <dbReference type="PROSITE" id="PS50075"/>
    </source>
</evidence>
<dbReference type="PANTHER" id="PTHR20863:SF76">
    <property type="entry name" value="CARRIER DOMAIN-CONTAINING PROTEIN"/>
    <property type="match status" value="1"/>
</dbReference>
<dbReference type="STRING" id="588581.Cpap_1222"/>
<dbReference type="GO" id="GO:0000036">
    <property type="term" value="F:acyl carrier activity"/>
    <property type="evidence" value="ECO:0007669"/>
    <property type="project" value="UniProtKB-UniRule"/>
</dbReference>
<dbReference type="InterPro" id="IPR036736">
    <property type="entry name" value="ACP-like_sf"/>
</dbReference>
<evidence type="ECO:0000256" key="1">
    <source>
        <dbReference type="ARBA" id="ARBA00022450"/>
    </source>
</evidence>
<keyword evidence="2 7" id="KW-0444">Lipid biosynthesis</keyword>
<dbReference type="InterPro" id="IPR003231">
    <property type="entry name" value="ACP"/>
</dbReference>
<dbReference type="EMBL" id="ACXX02000010">
    <property type="protein sequence ID" value="EGD47026.1"/>
    <property type="molecule type" value="Genomic_DNA"/>
</dbReference>
<name>F1TF88_9FIRM</name>
<evidence type="ECO:0000256" key="6">
    <source>
        <dbReference type="ARBA" id="ARBA00023160"/>
    </source>
</evidence>
<gene>
    <name evidence="7" type="primary">acpP</name>
    <name evidence="9" type="ORF">Cpap_1222</name>
</gene>
<comment type="function">
    <text evidence="7">Carrier of the growing fatty acid chain in fatty acid biosynthesis.</text>
</comment>
<keyword evidence="1 7" id="KW-0596">Phosphopantetheine</keyword>
<dbReference type="eggNOG" id="COG0236">
    <property type="taxonomic scope" value="Bacteria"/>
</dbReference>
<comment type="PTM">
    <text evidence="7">4'-phosphopantetheine is transferred from CoA to a specific serine of apo-ACP by AcpS. This modification is essential for activity because fatty acids are bound in thioester linkage to the sulfhydryl of the prosthetic group.</text>
</comment>
<feature type="domain" description="Carrier" evidence="8">
    <location>
        <begin position="1"/>
        <end position="74"/>
    </location>
</feature>
<dbReference type="Gene3D" id="1.10.1200.10">
    <property type="entry name" value="ACP-like"/>
    <property type="match status" value="1"/>
</dbReference>
<keyword evidence="10" id="KW-1185">Reference proteome</keyword>
<dbReference type="OrthoDB" id="9804551at2"/>
<comment type="similarity">
    <text evidence="7">Belongs to the acyl carrier protein (ACP) family.</text>
</comment>
<keyword evidence="4 7" id="KW-0276">Fatty acid metabolism</keyword>
<dbReference type="GO" id="GO:0005829">
    <property type="term" value="C:cytosol"/>
    <property type="evidence" value="ECO:0007669"/>
    <property type="project" value="TreeGrafter"/>
</dbReference>
<comment type="caution">
    <text evidence="9">The sequence shown here is derived from an EMBL/GenBank/DDBJ whole genome shotgun (WGS) entry which is preliminary data.</text>
</comment>
<sequence length="77" mass="8920">MIEKIKEILARYAEVGIDKINDESRLVGDLGLDSMDLVDLVIDLEDEFGVEINDRDLWNIQTFSDIKTYLSERTQKD</sequence>
<comment type="subcellular location">
    <subcellularLocation>
        <location evidence="7">Cytoplasm</location>
    </subcellularLocation>
</comment>
<keyword evidence="6 7" id="KW-0275">Fatty acid biosynthesis</keyword>
<proteinExistence type="inferred from homology"/>
<dbReference type="GO" id="GO:0016020">
    <property type="term" value="C:membrane"/>
    <property type="evidence" value="ECO:0007669"/>
    <property type="project" value="GOC"/>
</dbReference>
<dbReference type="UniPathway" id="UPA00094"/>
<keyword evidence="3 7" id="KW-0597">Phosphoprotein</keyword>
<evidence type="ECO:0000256" key="2">
    <source>
        <dbReference type="ARBA" id="ARBA00022516"/>
    </source>
</evidence>
<evidence type="ECO:0000313" key="10">
    <source>
        <dbReference type="Proteomes" id="UP000003860"/>
    </source>
</evidence>
<feature type="modified residue" description="O-(pantetheine 4'-phosphoryl)serine" evidence="7">
    <location>
        <position position="34"/>
    </location>
</feature>
<dbReference type="GO" id="GO:0000035">
    <property type="term" value="F:acyl binding"/>
    <property type="evidence" value="ECO:0007669"/>
    <property type="project" value="TreeGrafter"/>
</dbReference>
<reference evidence="9" key="1">
    <citation type="submission" date="2009-07" db="EMBL/GenBank/DDBJ databases">
        <authorList>
            <consortium name="US DOE Joint Genome Institute (JGI-PGF)"/>
            <person name="Lucas S."/>
            <person name="Copeland A."/>
            <person name="Lapidus A."/>
            <person name="Glavina del Rio T."/>
            <person name="Tice H."/>
            <person name="Bruce D."/>
            <person name="Goodwin L."/>
            <person name="Pitluck S."/>
            <person name="Larimer F."/>
            <person name="Land M.L."/>
            <person name="Mouttaki H."/>
            <person name="He Z."/>
            <person name="Zhou J."/>
            <person name="Hemme C.L."/>
        </authorList>
    </citation>
    <scope>NUCLEOTIDE SEQUENCE</scope>
    <source>
        <strain evidence="9">DSM 2782</strain>
    </source>
</reference>
<dbReference type="HAMAP" id="MF_01217">
    <property type="entry name" value="Acyl_carrier"/>
    <property type="match status" value="1"/>
</dbReference>
<protein>
    <recommendedName>
        <fullName evidence="7">Acyl carrier protein</fullName>
        <shortName evidence="7">ACP</shortName>
    </recommendedName>
</protein>
<accession>F1TF88</accession>
<evidence type="ECO:0000313" key="9">
    <source>
        <dbReference type="EMBL" id="EGD47026.1"/>
    </source>
</evidence>
<comment type="pathway">
    <text evidence="7">Lipid metabolism; fatty acid biosynthesis.</text>
</comment>
<evidence type="ECO:0000256" key="4">
    <source>
        <dbReference type="ARBA" id="ARBA00022832"/>
    </source>
</evidence>
<organism evidence="9 10">
    <name type="scientific">Ruminiclostridium papyrosolvens DSM 2782</name>
    <dbReference type="NCBI Taxonomy" id="588581"/>
    <lineage>
        <taxon>Bacteria</taxon>
        <taxon>Bacillati</taxon>
        <taxon>Bacillota</taxon>
        <taxon>Clostridia</taxon>
        <taxon>Eubacteriales</taxon>
        <taxon>Oscillospiraceae</taxon>
        <taxon>Ruminiclostridium</taxon>
    </lineage>
</organism>
<keyword evidence="5 7" id="KW-0443">Lipid metabolism</keyword>
<dbReference type="AlphaFoldDB" id="F1TF88"/>
<evidence type="ECO:0000256" key="7">
    <source>
        <dbReference type="HAMAP-Rule" id="MF_01217"/>
    </source>
</evidence>
<dbReference type="SUPFAM" id="SSF47336">
    <property type="entry name" value="ACP-like"/>
    <property type="match status" value="1"/>
</dbReference>
<evidence type="ECO:0000256" key="3">
    <source>
        <dbReference type="ARBA" id="ARBA00022553"/>
    </source>
</evidence>
<dbReference type="PANTHER" id="PTHR20863">
    <property type="entry name" value="ACYL CARRIER PROTEIN"/>
    <property type="match status" value="1"/>
</dbReference>
<dbReference type="Proteomes" id="UP000003860">
    <property type="component" value="Unassembled WGS sequence"/>
</dbReference>
<dbReference type="RefSeq" id="WP_004620608.1">
    <property type="nucleotide sequence ID" value="NZ_ACXX02000010.1"/>
</dbReference>
<evidence type="ECO:0000256" key="5">
    <source>
        <dbReference type="ARBA" id="ARBA00023098"/>
    </source>
</evidence>
<dbReference type="InterPro" id="IPR009081">
    <property type="entry name" value="PP-bd_ACP"/>
</dbReference>